<sequence length="36" mass="4264">MYGANMLCRQALQKWLCVHGTSNKVLFLFFLLRTIF</sequence>
<organism evidence="1">
    <name type="scientific">Anguilla anguilla</name>
    <name type="common">European freshwater eel</name>
    <name type="synonym">Muraena anguilla</name>
    <dbReference type="NCBI Taxonomy" id="7936"/>
    <lineage>
        <taxon>Eukaryota</taxon>
        <taxon>Metazoa</taxon>
        <taxon>Chordata</taxon>
        <taxon>Craniata</taxon>
        <taxon>Vertebrata</taxon>
        <taxon>Euteleostomi</taxon>
        <taxon>Actinopterygii</taxon>
        <taxon>Neopterygii</taxon>
        <taxon>Teleostei</taxon>
        <taxon>Anguilliformes</taxon>
        <taxon>Anguillidae</taxon>
        <taxon>Anguilla</taxon>
    </lineage>
</organism>
<protein>
    <submittedName>
        <fullName evidence="1">Uncharacterized protein</fullName>
    </submittedName>
</protein>
<name>A0A0E9TK68_ANGAN</name>
<dbReference type="AlphaFoldDB" id="A0A0E9TK68"/>
<reference evidence="1" key="2">
    <citation type="journal article" date="2015" name="Fish Shellfish Immunol.">
        <title>Early steps in the European eel (Anguilla anguilla)-Vibrio vulnificus interaction in the gills: Role of the RtxA13 toxin.</title>
        <authorList>
            <person name="Callol A."/>
            <person name="Pajuelo D."/>
            <person name="Ebbesson L."/>
            <person name="Teles M."/>
            <person name="MacKenzie S."/>
            <person name="Amaro C."/>
        </authorList>
    </citation>
    <scope>NUCLEOTIDE SEQUENCE</scope>
</reference>
<evidence type="ECO:0000313" key="1">
    <source>
        <dbReference type="EMBL" id="JAH53852.1"/>
    </source>
</evidence>
<accession>A0A0E9TK68</accession>
<dbReference type="EMBL" id="GBXM01054725">
    <property type="protein sequence ID" value="JAH53852.1"/>
    <property type="molecule type" value="Transcribed_RNA"/>
</dbReference>
<proteinExistence type="predicted"/>
<reference evidence="1" key="1">
    <citation type="submission" date="2014-11" db="EMBL/GenBank/DDBJ databases">
        <authorList>
            <person name="Amaro Gonzalez C."/>
        </authorList>
    </citation>
    <scope>NUCLEOTIDE SEQUENCE</scope>
</reference>